<protein>
    <submittedName>
        <fullName evidence="1">Uncharacterized protein</fullName>
    </submittedName>
</protein>
<comment type="caution">
    <text evidence="1">The sequence shown here is derived from an EMBL/GenBank/DDBJ whole genome shotgun (WGS) entry which is preliminary data.</text>
</comment>
<dbReference type="EMBL" id="JAUIRO010000003">
    <property type="protein sequence ID" value="KAK0722431.1"/>
    <property type="molecule type" value="Genomic_DNA"/>
</dbReference>
<accession>A0AA40AUU6</accession>
<keyword evidence="2" id="KW-1185">Reference proteome</keyword>
<reference evidence="1" key="1">
    <citation type="submission" date="2023-06" db="EMBL/GenBank/DDBJ databases">
        <title>Genome-scale phylogeny and comparative genomics of the fungal order Sordariales.</title>
        <authorList>
            <consortium name="Lawrence Berkeley National Laboratory"/>
            <person name="Hensen N."/>
            <person name="Bonometti L."/>
            <person name="Westerberg I."/>
            <person name="Brannstrom I.O."/>
            <person name="Guillou S."/>
            <person name="Cros-Aarteil S."/>
            <person name="Calhoun S."/>
            <person name="Haridas S."/>
            <person name="Kuo A."/>
            <person name="Mondo S."/>
            <person name="Pangilinan J."/>
            <person name="Riley R."/>
            <person name="LaButti K."/>
            <person name="Andreopoulos B."/>
            <person name="Lipzen A."/>
            <person name="Chen C."/>
            <person name="Yanf M."/>
            <person name="Daum C."/>
            <person name="Ng V."/>
            <person name="Clum A."/>
            <person name="Steindorff A."/>
            <person name="Ohm R."/>
            <person name="Martin F."/>
            <person name="Silar P."/>
            <person name="Natvig D."/>
            <person name="Lalanne C."/>
            <person name="Gautier V."/>
            <person name="Ament-velasquez S.L."/>
            <person name="Kruys A."/>
            <person name="Hutchinson M.I."/>
            <person name="Powell A.J."/>
            <person name="Barry K."/>
            <person name="Miller A.N."/>
            <person name="Grigoriev I.V."/>
            <person name="Debuchy R."/>
            <person name="Gladieux P."/>
            <person name="Thoren M.H."/>
            <person name="Johannesson H."/>
        </authorList>
    </citation>
    <scope>NUCLEOTIDE SEQUENCE</scope>
    <source>
        <strain evidence="1">SMH2392-1A</strain>
    </source>
</reference>
<dbReference type="GeneID" id="85317103"/>
<evidence type="ECO:0000313" key="1">
    <source>
        <dbReference type="EMBL" id="KAK0722431.1"/>
    </source>
</evidence>
<sequence>MGYDNFFNESLSALDLLVSSRRFLCINPKDGVFALLAHPAVYLESTPSGFKHHVAVVLESKSRGQRGDMIAKQVSEARENIYRDFLSIISEKQPAVHRVVVQPRASLGLDDFCQAAGLPRLVKKGGQSSPQVSLENERAMISASQESQSDKVSEGDSDDTKTYYAIHDINQLRRLDEVDNPRLHAVNRVQPLSFLTCATSKKAVKVDYTRSLECS</sequence>
<proteinExistence type="predicted"/>
<dbReference type="Proteomes" id="UP001172101">
    <property type="component" value="Unassembled WGS sequence"/>
</dbReference>
<evidence type="ECO:0000313" key="2">
    <source>
        <dbReference type="Proteomes" id="UP001172101"/>
    </source>
</evidence>
<organism evidence="1 2">
    <name type="scientific">Lasiosphaeria miniovina</name>
    <dbReference type="NCBI Taxonomy" id="1954250"/>
    <lineage>
        <taxon>Eukaryota</taxon>
        <taxon>Fungi</taxon>
        <taxon>Dikarya</taxon>
        <taxon>Ascomycota</taxon>
        <taxon>Pezizomycotina</taxon>
        <taxon>Sordariomycetes</taxon>
        <taxon>Sordariomycetidae</taxon>
        <taxon>Sordariales</taxon>
        <taxon>Lasiosphaeriaceae</taxon>
        <taxon>Lasiosphaeria</taxon>
    </lineage>
</organism>
<dbReference type="AlphaFoldDB" id="A0AA40AUU6"/>
<name>A0AA40AUU6_9PEZI</name>
<dbReference type="RefSeq" id="XP_060298355.1">
    <property type="nucleotide sequence ID" value="XM_060433833.1"/>
</dbReference>
<gene>
    <name evidence="1" type="ORF">B0T26DRAFT_218866</name>
</gene>